<dbReference type="Gene3D" id="1.10.357.10">
    <property type="entry name" value="Tetracycline Repressor, domain 2"/>
    <property type="match status" value="1"/>
</dbReference>
<evidence type="ECO:0000313" key="5">
    <source>
        <dbReference type="EMBL" id="TKC03856.1"/>
    </source>
</evidence>
<dbReference type="PANTHER" id="PTHR43479:SF21">
    <property type="entry name" value="TRANSCRIPTIONAL REGULATOR, TETR FAMILY"/>
    <property type="match status" value="1"/>
</dbReference>
<keyword evidence="1 2" id="KW-0238">DNA-binding</keyword>
<feature type="transmembrane region" description="Helical" evidence="3">
    <location>
        <begin position="149"/>
        <end position="171"/>
    </location>
</feature>
<keyword evidence="3" id="KW-0812">Transmembrane</keyword>
<dbReference type="InterPro" id="IPR001647">
    <property type="entry name" value="HTH_TetR"/>
</dbReference>
<evidence type="ECO:0000256" key="3">
    <source>
        <dbReference type="SAM" id="Phobius"/>
    </source>
</evidence>
<keyword evidence="6" id="KW-1185">Reference proteome</keyword>
<dbReference type="SUPFAM" id="SSF46689">
    <property type="entry name" value="Homeodomain-like"/>
    <property type="match status" value="1"/>
</dbReference>
<feature type="DNA-binding region" description="H-T-H motif" evidence="2">
    <location>
        <begin position="29"/>
        <end position="48"/>
    </location>
</feature>
<dbReference type="InterPro" id="IPR050624">
    <property type="entry name" value="HTH-type_Tx_Regulator"/>
</dbReference>
<evidence type="ECO:0000313" key="6">
    <source>
        <dbReference type="Proteomes" id="UP000307244"/>
    </source>
</evidence>
<dbReference type="OrthoDB" id="9789566at2"/>
<evidence type="ECO:0000256" key="2">
    <source>
        <dbReference type="PROSITE-ProRule" id="PRU00335"/>
    </source>
</evidence>
<evidence type="ECO:0000256" key="1">
    <source>
        <dbReference type="ARBA" id="ARBA00023125"/>
    </source>
</evidence>
<comment type="caution">
    <text evidence="5">The sequence shown here is derived from an EMBL/GenBank/DDBJ whole genome shotgun (WGS) entry which is preliminary data.</text>
</comment>
<organism evidence="5 6">
    <name type="scientific">Pedobacter frigoris</name>
    <dbReference type="NCBI Taxonomy" id="2571272"/>
    <lineage>
        <taxon>Bacteria</taxon>
        <taxon>Pseudomonadati</taxon>
        <taxon>Bacteroidota</taxon>
        <taxon>Sphingobacteriia</taxon>
        <taxon>Sphingobacteriales</taxon>
        <taxon>Sphingobacteriaceae</taxon>
        <taxon>Pedobacter</taxon>
    </lineage>
</organism>
<dbReference type="InterPro" id="IPR009057">
    <property type="entry name" value="Homeodomain-like_sf"/>
</dbReference>
<dbReference type="GO" id="GO:0003677">
    <property type="term" value="F:DNA binding"/>
    <property type="evidence" value="ECO:0007669"/>
    <property type="project" value="UniProtKB-UniRule"/>
</dbReference>
<name>A0A4U1CCW7_9SPHI</name>
<dbReference type="Pfam" id="PF00440">
    <property type="entry name" value="TetR_N"/>
    <property type="match status" value="1"/>
</dbReference>
<dbReference type="Proteomes" id="UP000307244">
    <property type="component" value="Unassembled WGS sequence"/>
</dbReference>
<sequence>MTARDTGTEQLIKNTAKNLFFAEGKLHATTQEIADTAGVNRTLVNYYFRSRDALFDQVFHDAQKELLDLLDEVIDSDMAFKEKMKNLIDVFMNQAMQFPYRELFIITEMNRHDIIESKIARVEKVNGMLQEIGAEMEKGTIRKMNPRHFLINLFSMMAYPLVTAPLNKIIFNMNDQDYTSLMEERKKLIFETIFPQ</sequence>
<accession>A0A4U1CCW7</accession>
<dbReference type="SUPFAM" id="SSF48498">
    <property type="entry name" value="Tetracyclin repressor-like, C-terminal domain"/>
    <property type="match status" value="1"/>
</dbReference>
<dbReference type="PROSITE" id="PS50977">
    <property type="entry name" value="HTH_TETR_2"/>
    <property type="match status" value="1"/>
</dbReference>
<dbReference type="InterPro" id="IPR036271">
    <property type="entry name" value="Tet_transcr_reg_TetR-rel_C_sf"/>
</dbReference>
<protein>
    <submittedName>
        <fullName evidence="5">TetR/AcrR family transcriptional regulator</fullName>
    </submittedName>
</protein>
<dbReference type="RefSeq" id="WP_136837494.1">
    <property type="nucleotide sequence ID" value="NZ_SWBQ01000006.1"/>
</dbReference>
<dbReference type="EMBL" id="SWBQ01000006">
    <property type="protein sequence ID" value="TKC03856.1"/>
    <property type="molecule type" value="Genomic_DNA"/>
</dbReference>
<gene>
    <name evidence="5" type="ORF">FA047_18030</name>
</gene>
<keyword evidence="3" id="KW-1133">Transmembrane helix</keyword>
<feature type="domain" description="HTH tetR-type" evidence="4">
    <location>
        <begin position="6"/>
        <end position="66"/>
    </location>
</feature>
<dbReference type="AlphaFoldDB" id="A0A4U1CCW7"/>
<reference evidence="5 6" key="1">
    <citation type="submission" date="2019-04" db="EMBL/GenBank/DDBJ databases">
        <title>Pedobacter sp. RP-3-15 sp. nov., isolated from Arctic soil.</title>
        <authorList>
            <person name="Dahal R.H."/>
            <person name="Kim D.-U."/>
        </authorList>
    </citation>
    <scope>NUCLEOTIDE SEQUENCE [LARGE SCALE GENOMIC DNA]</scope>
    <source>
        <strain evidence="5 6">RP-3-15</strain>
    </source>
</reference>
<keyword evidence="3" id="KW-0472">Membrane</keyword>
<evidence type="ECO:0000259" key="4">
    <source>
        <dbReference type="PROSITE" id="PS50977"/>
    </source>
</evidence>
<dbReference type="PANTHER" id="PTHR43479">
    <property type="entry name" value="ACREF/ENVCD OPERON REPRESSOR-RELATED"/>
    <property type="match status" value="1"/>
</dbReference>
<proteinExistence type="predicted"/>